<comment type="caution">
    <text evidence="10">Lacks conserved residue(s) required for the propagation of feature annotation.</text>
</comment>
<dbReference type="EMBL" id="FMUH01000004">
    <property type="protein sequence ID" value="SCX51752.1"/>
    <property type="molecule type" value="Genomic_DNA"/>
</dbReference>
<feature type="domain" description="ABC transmembrane type-2" evidence="11">
    <location>
        <begin position="72"/>
        <end position="304"/>
    </location>
</feature>
<accession>A0A1G4YE81</accession>
<evidence type="ECO:0000313" key="13">
    <source>
        <dbReference type="Proteomes" id="UP000198981"/>
    </source>
</evidence>
<keyword evidence="4 10" id="KW-1003">Cell membrane</keyword>
<evidence type="ECO:0000259" key="11">
    <source>
        <dbReference type="PROSITE" id="PS51012"/>
    </source>
</evidence>
<evidence type="ECO:0000256" key="1">
    <source>
        <dbReference type="ARBA" id="ARBA00004429"/>
    </source>
</evidence>
<gene>
    <name evidence="12" type="ORF">SAMN03159343_2624</name>
</gene>
<dbReference type="PRINTS" id="PR00164">
    <property type="entry name" value="ABC2TRNSPORT"/>
</dbReference>
<feature type="transmembrane region" description="Helical" evidence="10">
    <location>
        <begin position="70"/>
        <end position="91"/>
    </location>
</feature>
<reference evidence="13" key="1">
    <citation type="submission" date="2016-10" db="EMBL/GenBank/DDBJ databases">
        <authorList>
            <person name="Varghese N."/>
            <person name="Submissions S."/>
        </authorList>
    </citation>
    <scope>NUCLEOTIDE SEQUENCE [LARGE SCALE GENOMIC DNA]</scope>
    <source>
        <strain evidence="13">DSM 45722</strain>
    </source>
</reference>
<dbReference type="GO" id="GO:0046677">
    <property type="term" value="P:response to antibiotic"/>
    <property type="evidence" value="ECO:0007669"/>
    <property type="project" value="UniProtKB-KW"/>
</dbReference>
<dbReference type="PANTHER" id="PTHR30413">
    <property type="entry name" value="INNER MEMBRANE TRANSPORT PERMEASE"/>
    <property type="match status" value="1"/>
</dbReference>
<keyword evidence="7 10" id="KW-1133">Transmembrane helix</keyword>
<dbReference type="RefSeq" id="WP_092805002.1">
    <property type="nucleotide sequence ID" value="NZ_FMUH01000004.1"/>
</dbReference>
<keyword evidence="5" id="KW-0997">Cell inner membrane</keyword>
<evidence type="ECO:0000256" key="3">
    <source>
        <dbReference type="ARBA" id="ARBA00022448"/>
    </source>
</evidence>
<evidence type="ECO:0000256" key="6">
    <source>
        <dbReference type="ARBA" id="ARBA00022692"/>
    </source>
</evidence>
<keyword evidence="13" id="KW-1185">Reference proteome</keyword>
<evidence type="ECO:0000256" key="4">
    <source>
        <dbReference type="ARBA" id="ARBA00022475"/>
    </source>
</evidence>
<name>A0A1G4YE81_9ACTN</name>
<dbReference type="Proteomes" id="UP000198981">
    <property type="component" value="Unassembled WGS sequence"/>
</dbReference>
<dbReference type="GO" id="GO:0015920">
    <property type="term" value="P:lipopolysaccharide transport"/>
    <property type="evidence" value="ECO:0007669"/>
    <property type="project" value="TreeGrafter"/>
</dbReference>
<dbReference type="PROSITE" id="PS51012">
    <property type="entry name" value="ABC_TM2"/>
    <property type="match status" value="1"/>
</dbReference>
<keyword evidence="6 10" id="KW-0812">Transmembrane</keyword>
<dbReference type="OrthoDB" id="9789409at2"/>
<dbReference type="GO" id="GO:0043190">
    <property type="term" value="C:ATP-binding cassette (ABC) transporter complex"/>
    <property type="evidence" value="ECO:0007669"/>
    <property type="project" value="InterPro"/>
</dbReference>
<protein>
    <recommendedName>
        <fullName evidence="10">Transport permease protein</fullName>
    </recommendedName>
</protein>
<evidence type="ECO:0000256" key="8">
    <source>
        <dbReference type="ARBA" id="ARBA00023136"/>
    </source>
</evidence>
<evidence type="ECO:0000256" key="2">
    <source>
        <dbReference type="ARBA" id="ARBA00007783"/>
    </source>
</evidence>
<dbReference type="InterPro" id="IPR047817">
    <property type="entry name" value="ABC2_TM_bact-type"/>
</dbReference>
<comment type="similarity">
    <text evidence="2 10">Belongs to the ABC-2 integral membrane protein family.</text>
</comment>
<organism evidence="12 13">
    <name type="scientific">Klenkia marina</name>
    <dbReference type="NCBI Taxonomy" id="1960309"/>
    <lineage>
        <taxon>Bacteria</taxon>
        <taxon>Bacillati</taxon>
        <taxon>Actinomycetota</taxon>
        <taxon>Actinomycetes</taxon>
        <taxon>Geodermatophilales</taxon>
        <taxon>Geodermatophilaceae</taxon>
        <taxon>Klenkia</taxon>
    </lineage>
</organism>
<proteinExistence type="inferred from homology"/>
<dbReference type="AlphaFoldDB" id="A0A1G4YE81"/>
<keyword evidence="3 10" id="KW-0813">Transport</keyword>
<dbReference type="InterPro" id="IPR000412">
    <property type="entry name" value="ABC_2_transport"/>
</dbReference>
<evidence type="ECO:0000256" key="10">
    <source>
        <dbReference type="RuleBase" id="RU361157"/>
    </source>
</evidence>
<dbReference type="InterPro" id="IPR013525">
    <property type="entry name" value="ABC2_TM"/>
</dbReference>
<keyword evidence="8 10" id="KW-0472">Membrane</keyword>
<feature type="transmembrane region" description="Helical" evidence="10">
    <location>
        <begin position="183"/>
        <end position="209"/>
    </location>
</feature>
<dbReference type="STRING" id="1960309.SAMN03159343_2624"/>
<comment type="subcellular location">
    <subcellularLocation>
        <location evidence="1">Cell inner membrane</location>
        <topology evidence="1">Multi-pass membrane protein</topology>
    </subcellularLocation>
    <subcellularLocation>
        <location evidence="10">Cell membrane</location>
        <topology evidence="10">Multi-pass membrane protein</topology>
    </subcellularLocation>
</comment>
<feature type="transmembrane region" description="Helical" evidence="10">
    <location>
        <begin position="215"/>
        <end position="237"/>
    </location>
</feature>
<evidence type="ECO:0000256" key="9">
    <source>
        <dbReference type="ARBA" id="ARBA00023251"/>
    </source>
</evidence>
<dbReference type="Pfam" id="PF01061">
    <property type="entry name" value="ABC2_membrane"/>
    <property type="match status" value="1"/>
</dbReference>
<dbReference type="PANTHER" id="PTHR30413:SF8">
    <property type="entry name" value="TRANSPORT PERMEASE PROTEIN"/>
    <property type="match status" value="1"/>
</dbReference>
<keyword evidence="9" id="KW-0046">Antibiotic resistance</keyword>
<dbReference type="GO" id="GO:0140359">
    <property type="term" value="F:ABC-type transporter activity"/>
    <property type="evidence" value="ECO:0007669"/>
    <property type="project" value="InterPro"/>
</dbReference>
<feature type="transmembrane region" description="Helical" evidence="10">
    <location>
        <begin position="279"/>
        <end position="297"/>
    </location>
</feature>
<feature type="transmembrane region" description="Helical" evidence="10">
    <location>
        <begin position="146"/>
        <end position="171"/>
    </location>
</feature>
<sequence>MTSIGDRPATPLNDEASARMTRLAEEPLVPAGSVRGFFRGTLHSLRDLAAYRELLSLLVRRELKARYKDSALGFLWSLIRPLAILLVYYIAIGKFLGAERSIPDFAIYIFTGLTVWQFFTEVVAGGTGCIVGNAGLIKKVYLPREVFPLSVVGSAMFTFATQFVILLLALVAAGAVPTSSRLLYAPLALSVLIVYATALALVLAAVNVYLRDVQYLVEIGLTVMFWSTPVVYSWELVSRVVDHPTLQQLYLANPITAAVLGMQRAFWVAGADQPFPDGMAARLGVMLAVGLVLLWLAQRLFARLEANFAQEL</sequence>
<evidence type="ECO:0000313" key="12">
    <source>
        <dbReference type="EMBL" id="SCX51752.1"/>
    </source>
</evidence>
<evidence type="ECO:0000256" key="5">
    <source>
        <dbReference type="ARBA" id="ARBA00022519"/>
    </source>
</evidence>
<evidence type="ECO:0000256" key="7">
    <source>
        <dbReference type="ARBA" id="ARBA00022989"/>
    </source>
</evidence>